<name>A0A562RKI8_9BURK</name>
<dbReference type="SUPFAM" id="SSF50475">
    <property type="entry name" value="FMN-binding split barrel"/>
    <property type="match status" value="1"/>
</dbReference>
<organism evidence="3 4">
    <name type="scientific">Pseudoduganella lurida</name>
    <dbReference type="NCBI Taxonomy" id="1036180"/>
    <lineage>
        <taxon>Bacteria</taxon>
        <taxon>Pseudomonadati</taxon>
        <taxon>Pseudomonadota</taxon>
        <taxon>Betaproteobacteria</taxon>
        <taxon>Burkholderiales</taxon>
        <taxon>Oxalobacteraceae</taxon>
        <taxon>Telluria group</taxon>
        <taxon>Pseudoduganella</taxon>
    </lineage>
</organism>
<feature type="coiled-coil region" evidence="1">
    <location>
        <begin position="183"/>
        <end position="210"/>
    </location>
</feature>
<sequence>MPGFLEIATTPSVQAVQEQMGSAAQWRNMAGRRAFTFDRFTEHETDFIADRDSFYIATVSETGWPYVQHRGGPRGFLKVLDERTLAFADYTGNRQYISTGNVNANPRGCLFLMDYARRARLKIFAEIDIVPLDADAALAELVATPGYKGRPERIFRLHLQAFDWNCPQHITPHYTEEQVTEAVQPLRDRLASLEAENAALRARLHTGEQR</sequence>
<accession>A0A562RKI8</accession>
<keyword evidence="4" id="KW-1185">Reference proteome</keyword>
<dbReference type="RefSeq" id="WP_145647309.1">
    <property type="nucleotide sequence ID" value="NZ_VLLB01000001.1"/>
</dbReference>
<dbReference type="Gene3D" id="2.30.110.10">
    <property type="entry name" value="Electron Transport, Fmn-binding Protein, Chain A"/>
    <property type="match status" value="1"/>
</dbReference>
<evidence type="ECO:0000256" key="1">
    <source>
        <dbReference type="SAM" id="Coils"/>
    </source>
</evidence>
<evidence type="ECO:0000259" key="2">
    <source>
        <dbReference type="Pfam" id="PF01243"/>
    </source>
</evidence>
<dbReference type="PANTHER" id="PTHR42815">
    <property type="entry name" value="FAD-BINDING, PUTATIVE (AFU_ORTHOLOGUE AFUA_6G07600)-RELATED"/>
    <property type="match status" value="1"/>
</dbReference>
<keyword evidence="1" id="KW-0175">Coiled coil</keyword>
<gene>
    <name evidence="3" type="ORF">IP91_00628</name>
</gene>
<protein>
    <recommendedName>
        <fullName evidence="2">Pyridoxamine 5'-phosphate oxidase N-terminal domain-containing protein</fullName>
    </recommendedName>
</protein>
<comment type="caution">
    <text evidence="3">The sequence shown here is derived from an EMBL/GenBank/DDBJ whole genome shotgun (WGS) entry which is preliminary data.</text>
</comment>
<dbReference type="PANTHER" id="PTHR42815:SF2">
    <property type="entry name" value="FAD-BINDING, PUTATIVE (AFU_ORTHOLOGUE AFUA_6G07600)-RELATED"/>
    <property type="match status" value="1"/>
</dbReference>
<reference evidence="3 4" key="1">
    <citation type="journal article" date="2015" name="Stand. Genomic Sci.">
        <title>Genomic Encyclopedia of Bacterial and Archaeal Type Strains, Phase III: the genomes of soil and plant-associated and newly described type strains.</title>
        <authorList>
            <person name="Whitman W.B."/>
            <person name="Woyke T."/>
            <person name="Klenk H.P."/>
            <person name="Zhou Y."/>
            <person name="Lilburn T.G."/>
            <person name="Beck B.J."/>
            <person name="De Vos P."/>
            <person name="Vandamme P."/>
            <person name="Eisen J.A."/>
            <person name="Garrity G."/>
            <person name="Hugenholtz P."/>
            <person name="Kyrpides N.C."/>
        </authorList>
    </citation>
    <scope>NUCLEOTIDE SEQUENCE [LARGE SCALE GENOMIC DNA]</scope>
    <source>
        <strain evidence="3 4">CGMCC 1.10822</strain>
    </source>
</reference>
<dbReference type="Proteomes" id="UP000318431">
    <property type="component" value="Unassembled WGS sequence"/>
</dbReference>
<dbReference type="InterPro" id="IPR011576">
    <property type="entry name" value="Pyridox_Oxase_N"/>
</dbReference>
<dbReference type="Pfam" id="PF01243">
    <property type="entry name" value="PNPOx_N"/>
    <property type="match status" value="1"/>
</dbReference>
<dbReference type="EMBL" id="VLLB01000001">
    <property type="protein sequence ID" value="TWI69558.1"/>
    <property type="molecule type" value="Genomic_DNA"/>
</dbReference>
<feature type="domain" description="Pyridoxamine 5'-phosphate oxidase N-terminal" evidence="2">
    <location>
        <begin position="41"/>
        <end position="136"/>
    </location>
</feature>
<proteinExistence type="predicted"/>
<evidence type="ECO:0000313" key="3">
    <source>
        <dbReference type="EMBL" id="TWI69558.1"/>
    </source>
</evidence>
<dbReference type="InterPro" id="IPR012349">
    <property type="entry name" value="Split_barrel_FMN-bd"/>
</dbReference>
<evidence type="ECO:0000313" key="4">
    <source>
        <dbReference type="Proteomes" id="UP000318431"/>
    </source>
</evidence>
<dbReference type="OrthoDB" id="9796486at2"/>
<dbReference type="AlphaFoldDB" id="A0A562RKI8"/>